<name>A0A0M2V598_9GAMM</name>
<keyword evidence="1" id="KW-0472">Membrane</keyword>
<dbReference type="AlphaFoldDB" id="A0A0M2V598"/>
<dbReference type="RefSeq" id="WP_046558730.1">
    <property type="nucleotide sequence ID" value="NZ_LAHO01000017.1"/>
</dbReference>
<evidence type="ECO:0000313" key="2">
    <source>
        <dbReference type="EMBL" id="KKO44328.1"/>
    </source>
</evidence>
<comment type="caution">
    <text evidence="2">The sequence shown here is derived from an EMBL/GenBank/DDBJ whole genome shotgun (WGS) entry which is preliminary data.</text>
</comment>
<organism evidence="2 3">
    <name type="scientific">Arsukibacterium ikkense</name>
    <dbReference type="NCBI Taxonomy" id="336831"/>
    <lineage>
        <taxon>Bacteria</taxon>
        <taxon>Pseudomonadati</taxon>
        <taxon>Pseudomonadota</taxon>
        <taxon>Gammaproteobacteria</taxon>
        <taxon>Chromatiales</taxon>
        <taxon>Chromatiaceae</taxon>
        <taxon>Arsukibacterium</taxon>
    </lineage>
</organism>
<dbReference type="STRING" id="336831.WG68_15990"/>
<accession>A0A0M2V598</accession>
<keyword evidence="1" id="KW-1133">Transmembrane helix</keyword>
<feature type="transmembrane region" description="Helical" evidence="1">
    <location>
        <begin position="36"/>
        <end position="54"/>
    </location>
</feature>
<sequence>MLALRRWVLLLAIPLALLILTPPAEQHITSPWLNDTGVILLALLLVWLLCNCGLHQQPGFRAVSGPGVNFVQTGRTCINILIIKPKESKGALAIL</sequence>
<reference evidence="2 3" key="1">
    <citation type="submission" date="2015-03" db="EMBL/GenBank/DDBJ databases">
        <title>Draft genome sequences of two protease-producing strains of Arsukibacterium isolated from two cold and alkaline environments.</title>
        <authorList>
            <person name="Lylloff J.E."/>
            <person name="Skov L.B."/>
            <person name="Jepsen M."/>
            <person name="Hallin P.F."/>
            <person name="Sorensen S.J."/>
            <person name="Stougaard P."/>
            <person name="Glaring M.A."/>
        </authorList>
    </citation>
    <scope>NUCLEOTIDE SEQUENCE [LARGE SCALE GENOMIC DNA]</scope>
    <source>
        <strain evidence="2 3">GCM72</strain>
    </source>
</reference>
<evidence type="ECO:0000313" key="3">
    <source>
        <dbReference type="Proteomes" id="UP000034228"/>
    </source>
</evidence>
<gene>
    <name evidence="2" type="ORF">WG68_15990</name>
</gene>
<keyword evidence="3" id="KW-1185">Reference proteome</keyword>
<dbReference type="Proteomes" id="UP000034228">
    <property type="component" value="Unassembled WGS sequence"/>
</dbReference>
<evidence type="ECO:0000256" key="1">
    <source>
        <dbReference type="SAM" id="Phobius"/>
    </source>
</evidence>
<dbReference type="EMBL" id="LAHO01000017">
    <property type="protein sequence ID" value="KKO44328.1"/>
    <property type="molecule type" value="Genomic_DNA"/>
</dbReference>
<proteinExistence type="predicted"/>
<keyword evidence="1" id="KW-0812">Transmembrane</keyword>
<protein>
    <submittedName>
        <fullName evidence="2">Uncharacterized protein</fullName>
    </submittedName>
</protein>